<evidence type="ECO:0000313" key="2">
    <source>
        <dbReference type="Proteomes" id="UP001500620"/>
    </source>
</evidence>
<sequence length="537" mass="55465">MVAAGALVLSAPAAADPGRDLHGRGRSAHVLLVSVDGLHQQDLAWYVGQHPASTLARLAGAGLTYRNAATPFPSDSFPGMLAQVTGGDPKTTGVYYDDSYNPQLFPAGTTTCTGAAPGAEVAYAENADRDLSRLDAGQGLAGLPGSILGLTGSPETLLDAAQLPVDPKTCQPVYPHEYLRVNTVFEVARAHGLVTAWSDKHPAYDILQGPSGTGIQDLFTPEINSIGDAAGHDWTQVNALTQQYDGYKVQAVLNEIDGYDHARSVKLGTPAVFGLNFQSVSTAQKLPTSDGQAGGYLADGVTPGPVLSGALDFVDAQLGRFVGELSAKGLAGSTTIVVSAKHGQSPTVPSQLTRIPDGPILDALDTAWQAAGHPGKLVAHSIDDDAMLLWLTDRSPAATAFARTFLLGYTGTGNDIAGNPRPYTASGLQTVHAGADAAAYVGAGRADPRVPDVIGLVQPGVVYTGKKSKIAEHGGAAATDRNVLLVVSGAGVRHTSTVDTPVRTAQIAPTILRLLGLEPGELQAVRAERTPVLPGID</sequence>
<dbReference type="SUPFAM" id="SSF53649">
    <property type="entry name" value="Alkaline phosphatase-like"/>
    <property type="match status" value="1"/>
</dbReference>
<protein>
    <submittedName>
        <fullName evidence="1">Alkaline phosphatase family protein</fullName>
    </submittedName>
</protein>
<dbReference type="PANTHER" id="PTHR10151:SF120">
    <property type="entry name" value="BIS(5'-ADENOSYL)-TRIPHOSPHATASE"/>
    <property type="match status" value="1"/>
</dbReference>
<comment type="caution">
    <text evidence="1">The sequence shown here is derived from an EMBL/GenBank/DDBJ whole genome shotgun (WGS) entry which is preliminary data.</text>
</comment>
<dbReference type="InterPro" id="IPR002591">
    <property type="entry name" value="Phosphodiest/P_Trfase"/>
</dbReference>
<dbReference type="Gene3D" id="3.40.720.10">
    <property type="entry name" value="Alkaline Phosphatase, subunit A"/>
    <property type="match status" value="2"/>
</dbReference>
<dbReference type="Pfam" id="PF01663">
    <property type="entry name" value="Phosphodiest"/>
    <property type="match status" value="1"/>
</dbReference>
<reference evidence="2" key="1">
    <citation type="journal article" date="2019" name="Int. J. Syst. Evol. Microbiol.">
        <title>The Global Catalogue of Microorganisms (GCM) 10K type strain sequencing project: providing services to taxonomists for standard genome sequencing and annotation.</title>
        <authorList>
            <consortium name="The Broad Institute Genomics Platform"/>
            <consortium name="The Broad Institute Genome Sequencing Center for Infectious Disease"/>
            <person name="Wu L."/>
            <person name="Ma J."/>
        </authorList>
    </citation>
    <scope>NUCLEOTIDE SEQUENCE [LARGE SCALE GENOMIC DNA]</scope>
    <source>
        <strain evidence="2">JCM 17441</strain>
    </source>
</reference>
<organism evidence="1 2">
    <name type="scientific">Dactylosporangium darangshiense</name>
    <dbReference type="NCBI Taxonomy" id="579108"/>
    <lineage>
        <taxon>Bacteria</taxon>
        <taxon>Bacillati</taxon>
        <taxon>Actinomycetota</taxon>
        <taxon>Actinomycetes</taxon>
        <taxon>Micromonosporales</taxon>
        <taxon>Micromonosporaceae</taxon>
        <taxon>Dactylosporangium</taxon>
    </lineage>
</organism>
<dbReference type="Proteomes" id="UP001500620">
    <property type="component" value="Unassembled WGS sequence"/>
</dbReference>
<proteinExistence type="predicted"/>
<gene>
    <name evidence="1" type="ORF">GCM10022255_007990</name>
</gene>
<dbReference type="InterPro" id="IPR017850">
    <property type="entry name" value="Alkaline_phosphatase_core_sf"/>
</dbReference>
<evidence type="ECO:0000313" key="1">
    <source>
        <dbReference type="EMBL" id="GAA4244540.1"/>
    </source>
</evidence>
<accession>A0ABP8CXC3</accession>
<dbReference type="EMBL" id="BAABAT010000002">
    <property type="protein sequence ID" value="GAA4244540.1"/>
    <property type="molecule type" value="Genomic_DNA"/>
</dbReference>
<dbReference type="PANTHER" id="PTHR10151">
    <property type="entry name" value="ECTONUCLEOTIDE PYROPHOSPHATASE/PHOSPHODIESTERASE"/>
    <property type="match status" value="1"/>
</dbReference>
<name>A0ABP8CXC3_9ACTN</name>
<keyword evidence="2" id="KW-1185">Reference proteome</keyword>